<proteinExistence type="predicted"/>
<gene>
    <name evidence="1" type="ORF">VITISV_024230</name>
</gene>
<reference evidence="1" key="1">
    <citation type="journal article" date="2007" name="PLoS ONE">
        <title>The first genome sequence of an elite grapevine cultivar (Pinot noir Vitis vinifera L.): coping with a highly heterozygous genome.</title>
        <authorList>
            <person name="Velasco R."/>
            <person name="Zharkikh A."/>
            <person name="Troggio M."/>
            <person name="Cartwright D.A."/>
            <person name="Cestaro A."/>
            <person name="Pruss D."/>
            <person name="Pindo M."/>
            <person name="FitzGerald L.M."/>
            <person name="Vezzulli S."/>
            <person name="Reid J."/>
            <person name="Malacarne G."/>
            <person name="Iliev D."/>
            <person name="Coppola G."/>
            <person name="Wardell B."/>
            <person name="Micheletti D."/>
            <person name="Macalma T."/>
            <person name="Facci M."/>
            <person name="Mitchell J.T."/>
            <person name="Perazzolli M."/>
            <person name="Eldredge G."/>
            <person name="Gatto P."/>
            <person name="Oyzerski R."/>
            <person name="Moretto M."/>
            <person name="Gutin N."/>
            <person name="Stefanini M."/>
            <person name="Chen Y."/>
            <person name="Segala C."/>
            <person name="Davenport C."/>
            <person name="Dematte L."/>
            <person name="Mraz A."/>
            <person name="Battilana J."/>
            <person name="Stormo K."/>
            <person name="Costa F."/>
            <person name="Tao Q."/>
            <person name="Si-Ammour A."/>
            <person name="Harkins T."/>
            <person name="Lackey A."/>
            <person name="Perbost C."/>
            <person name="Taillon B."/>
            <person name="Stella A."/>
            <person name="Solovyev V."/>
            <person name="Fawcett J.A."/>
            <person name="Sterck L."/>
            <person name="Vandepoele K."/>
            <person name="Grando S.M."/>
            <person name="Toppo S."/>
            <person name="Moser C."/>
            <person name="Lanchbury J."/>
            <person name="Bogden R."/>
            <person name="Skolnick M."/>
            <person name="Sgaramella V."/>
            <person name="Bhatnagar S.K."/>
            <person name="Fontana P."/>
            <person name="Gutin A."/>
            <person name="Van de Peer Y."/>
            <person name="Salamini F."/>
            <person name="Viola R."/>
        </authorList>
    </citation>
    <scope>NUCLEOTIDE SEQUENCE</scope>
</reference>
<dbReference type="EMBL" id="AM484321">
    <property type="protein sequence ID" value="CAN73124.1"/>
    <property type="molecule type" value="Genomic_DNA"/>
</dbReference>
<evidence type="ECO:0008006" key="2">
    <source>
        <dbReference type="Google" id="ProtNLM"/>
    </source>
</evidence>
<dbReference type="InterPro" id="IPR036691">
    <property type="entry name" value="Endo/exonu/phosph_ase_sf"/>
</dbReference>
<name>A5C6T2_VITVI</name>
<accession>A5C6T2</accession>
<dbReference type="AlphaFoldDB" id="A5C6T2"/>
<dbReference type="SUPFAM" id="SSF56219">
    <property type="entry name" value="DNase I-like"/>
    <property type="match status" value="1"/>
</dbReference>
<dbReference type="PANTHER" id="PTHR35218">
    <property type="entry name" value="RNASE H DOMAIN-CONTAINING PROTEIN"/>
    <property type="match status" value="1"/>
</dbReference>
<dbReference type="Gene3D" id="3.60.10.10">
    <property type="entry name" value="Endonuclease/exonuclease/phosphatase"/>
    <property type="match status" value="1"/>
</dbReference>
<sequence>MVLKSFIKSQKVDLICLPETKIQKTSIRVVRNLGTGRFLEWGAVNARGVTSGILVFWDNRVLELVSMELGLYSISCHFKCCDDGFLWIFTGVYSPTLRSAREDFWDELGAIRGLWSDLWCIGADFNVVRFPSERSGALRLSSTMRRFIEVIDDLHLRDLPLLRGMQRGLSPFRFENIWLKEEGFKDLVKSWWLGLSFRGSSSFILAQKLKKLKGFLKSWNSKVFGNVAIRKNLALTQVGFWDSKELLGTLSTEEEIAREASRELSRHSRPFLSKSGDRCPSISGLDFEALNRQDVVKLKEPFTEEEVFNELLALNGDKLQGLMVFQWRFGSVARMS</sequence>
<evidence type="ECO:0000313" key="1">
    <source>
        <dbReference type="EMBL" id="CAN73124.1"/>
    </source>
</evidence>
<protein>
    <recommendedName>
        <fullName evidence="2">Endonuclease/exonuclease/phosphatase domain-containing protein</fullName>
    </recommendedName>
</protein>
<dbReference type="PANTHER" id="PTHR35218:SF7">
    <property type="entry name" value="ENDONUCLEASE_EXONUCLEASE_PHOSPHATASE"/>
    <property type="match status" value="1"/>
</dbReference>
<organism evidence="1">
    <name type="scientific">Vitis vinifera</name>
    <name type="common">Grape</name>
    <dbReference type="NCBI Taxonomy" id="29760"/>
    <lineage>
        <taxon>Eukaryota</taxon>
        <taxon>Viridiplantae</taxon>
        <taxon>Streptophyta</taxon>
        <taxon>Embryophyta</taxon>
        <taxon>Tracheophyta</taxon>
        <taxon>Spermatophyta</taxon>
        <taxon>Magnoliopsida</taxon>
        <taxon>eudicotyledons</taxon>
        <taxon>Gunneridae</taxon>
        <taxon>Pentapetalae</taxon>
        <taxon>rosids</taxon>
        <taxon>Vitales</taxon>
        <taxon>Vitaceae</taxon>
        <taxon>Viteae</taxon>
        <taxon>Vitis</taxon>
    </lineage>
</organism>